<accession>A0A445DPP2</accession>
<dbReference type="AlphaFoldDB" id="A0A445DPP2"/>
<dbReference type="EMBL" id="SDMP01000003">
    <property type="protein sequence ID" value="RYR65143.1"/>
    <property type="molecule type" value="Genomic_DNA"/>
</dbReference>
<proteinExistence type="predicted"/>
<gene>
    <name evidence="1" type="ORF">Ahy_A03g011119</name>
</gene>
<organism evidence="1 2">
    <name type="scientific">Arachis hypogaea</name>
    <name type="common">Peanut</name>
    <dbReference type="NCBI Taxonomy" id="3818"/>
    <lineage>
        <taxon>Eukaryota</taxon>
        <taxon>Viridiplantae</taxon>
        <taxon>Streptophyta</taxon>
        <taxon>Embryophyta</taxon>
        <taxon>Tracheophyta</taxon>
        <taxon>Spermatophyta</taxon>
        <taxon>Magnoliopsida</taxon>
        <taxon>eudicotyledons</taxon>
        <taxon>Gunneridae</taxon>
        <taxon>Pentapetalae</taxon>
        <taxon>rosids</taxon>
        <taxon>fabids</taxon>
        <taxon>Fabales</taxon>
        <taxon>Fabaceae</taxon>
        <taxon>Papilionoideae</taxon>
        <taxon>50 kb inversion clade</taxon>
        <taxon>dalbergioids sensu lato</taxon>
        <taxon>Dalbergieae</taxon>
        <taxon>Pterocarpus clade</taxon>
        <taxon>Arachis</taxon>
    </lineage>
</organism>
<keyword evidence="2" id="KW-1185">Reference proteome</keyword>
<sequence length="142" mass="15657">MASSLDSNTSEAYRTLRDCGPYPAAQCVILGLSISKANLQLQWLVPIDLLQLKGILDSDLVPLKLRQSFMCLCENENFTTHCKDYNVAQHNTRAHVIAGTITDISVVGAFRIGAGIWYLKKVRAKVSVTCGVQSNENIPFWG</sequence>
<dbReference type="Proteomes" id="UP000289738">
    <property type="component" value="Chromosome A03"/>
</dbReference>
<reference evidence="1 2" key="1">
    <citation type="submission" date="2019-01" db="EMBL/GenBank/DDBJ databases">
        <title>Sequencing of cultivated peanut Arachis hypogaea provides insights into genome evolution and oil improvement.</title>
        <authorList>
            <person name="Chen X."/>
        </authorList>
    </citation>
    <scope>NUCLEOTIDE SEQUENCE [LARGE SCALE GENOMIC DNA]</scope>
    <source>
        <strain evidence="2">cv. Fuhuasheng</strain>
        <tissue evidence="1">Leaves</tissue>
    </source>
</reference>
<dbReference type="STRING" id="3818.A0A445DPP2"/>
<evidence type="ECO:0000313" key="2">
    <source>
        <dbReference type="Proteomes" id="UP000289738"/>
    </source>
</evidence>
<evidence type="ECO:0000313" key="1">
    <source>
        <dbReference type="EMBL" id="RYR65143.1"/>
    </source>
</evidence>
<name>A0A445DPP2_ARAHY</name>
<comment type="caution">
    <text evidence="1">The sequence shown here is derived from an EMBL/GenBank/DDBJ whole genome shotgun (WGS) entry which is preliminary data.</text>
</comment>
<protein>
    <submittedName>
        <fullName evidence="1">Uncharacterized protein</fullName>
    </submittedName>
</protein>